<protein>
    <submittedName>
        <fullName evidence="4">Serine acetyltransferase</fullName>
        <ecNumber evidence="4">2.3.1.30</ecNumber>
    </submittedName>
</protein>
<dbReference type="EC" id="2.3.1.30" evidence="4"/>
<dbReference type="InterPro" id="IPR011004">
    <property type="entry name" value="Trimer_LpxA-like_sf"/>
</dbReference>
<keyword evidence="1" id="KW-0028">Amino-acid biosynthesis</keyword>
<dbReference type="Gene3D" id="2.160.10.10">
    <property type="entry name" value="Hexapeptide repeat proteins"/>
    <property type="match status" value="1"/>
</dbReference>
<dbReference type="PANTHER" id="PTHR42811">
    <property type="entry name" value="SERINE ACETYLTRANSFERASE"/>
    <property type="match status" value="1"/>
</dbReference>
<dbReference type="EMBL" id="LT906465">
    <property type="protein sequence ID" value="SNV33214.1"/>
    <property type="molecule type" value="Genomic_DNA"/>
</dbReference>
<dbReference type="CDD" id="cd03354">
    <property type="entry name" value="LbH_SAT"/>
    <property type="match status" value="1"/>
</dbReference>
<evidence type="ECO:0000256" key="1">
    <source>
        <dbReference type="ARBA" id="ARBA00022605"/>
    </source>
</evidence>
<gene>
    <name evidence="4" type="primary">cysE_1</name>
    <name evidence="4" type="ORF">SAMEA4412677_00195</name>
</gene>
<evidence type="ECO:0000256" key="3">
    <source>
        <dbReference type="ARBA" id="ARBA00023315"/>
    </source>
</evidence>
<dbReference type="GO" id="GO:0009001">
    <property type="term" value="F:serine O-acetyltransferase activity"/>
    <property type="evidence" value="ECO:0007669"/>
    <property type="project" value="UniProtKB-EC"/>
</dbReference>
<dbReference type="GO" id="GO:0008652">
    <property type="term" value="P:amino acid biosynthetic process"/>
    <property type="evidence" value="ECO:0007669"/>
    <property type="project" value="UniProtKB-KW"/>
</dbReference>
<keyword evidence="2 4" id="KW-0808">Transferase</keyword>
<evidence type="ECO:0000313" key="4">
    <source>
        <dbReference type="EMBL" id="SNV33214.1"/>
    </source>
</evidence>
<dbReference type="InterPro" id="IPR042122">
    <property type="entry name" value="Ser_AcTrfase_N_sf"/>
</dbReference>
<dbReference type="Gene3D" id="1.10.3130.10">
    <property type="entry name" value="serine acetyltransferase, domain 1"/>
    <property type="match status" value="1"/>
</dbReference>
<evidence type="ECO:0000313" key="5">
    <source>
        <dbReference type="Proteomes" id="UP000215196"/>
    </source>
</evidence>
<dbReference type="KEGG" id="ctak:4412677_00195"/>
<dbReference type="SUPFAM" id="SSF51161">
    <property type="entry name" value="Trimeric LpxA-like enzymes"/>
    <property type="match status" value="1"/>
</dbReference>
<keyword evidence="5" id="KW-1185">Reference proteome</keyword>
<dbReference type="Proteomes" id="UP000215196">
    <property type="component" value="Chromosome 1"/>
</dbReference>
<reference evidence="4 5" key="1">
    <citation type="submission" date="2017-06" db="EMBL/GenBank/DDBJ databases">
        <authorList>
            <consortium name="Pathogen Informatics"/>
        </authorList>
    </citation>
    <scope>NUCLEOTIDE SEQUENCE [LARGE SCALE GENOMIC DNA]</scope>
    <source>
        <strain evidence="4 5">NCTC13490</strain>
    </source>
</reference>
<proteinExistence type="predicted"/>
<sequence>MLEIIPYMTFTEQLHLGYQNRKFDIDKRKTEDFIDRLFRFIFFLEYQRCSEIELIEKRLSDFKAEFTEILATVKTENEKVESDVFFEKFPEIYRALQNDAQYIFENDPAAQSVEEVVFSYPGFFAIAVYRLSHELFKNKIPLIPRIWTEYAHSKTGIDIHPGAVIGENFFIDHGTGIVIGETTVIGRKVKIYQGVTLGALSVTKDLQDQKRHPTIEDRVVIYANATILGGETIIGENSLIGGNVWITESVAPNSVVFHKGQVTVKNKFPGNEPINFII</sequence>
<evidence type="ECO:0000256" key="2">
    <source>
        <dbReference type="ARBA" id="ARBA00022679"/>
    </source>
</evidence>
<organism evidence="4 5">
    <name type="scientific">Chryseobacterium taklimakanense</name>
    <dbReference type="NCBI Taxonomy" id="536441"/>
    <lineage>
        <taxon>Bacteria</taxon>
        <taxon>Pseudomonadati</taxon>
        <taxon>Bacteroidota</taxon>
        <taxon>Flavobacteriia</taxon>
        <taxon>Flavobacteriales</taxon>
        <taxon>Weeksellaceae</taxon>
        <taxon>Chryseobacterium group</taxon>
        <taxon>Chryseobacterium</taxon>
    </lineage>
</organism>
<keyword evidence="3 4" id="KW-0012">Acyltransferase</keyword>
<dbReference type="InterPro" id="IPR053376">
    <property type="entry name" value="Serine_acetyltransferase"/>
</dbReference>
<dbReference type="NCBIfam" id="NF041874">
    <property type="entry name" value="EPS_EpsC"/>
    <property type="match status" value="1"/>
</dbReference>
<accession>A0A239WHX2</accession>
<dbReference type="AlphaFoldDB" id="A0A239WHX2"/>
<dbReference type="InterPro" id="IPR045304">
    <property type="entry name" value="LbH_SAT"/>
</dbReference>
<name>A0A239WHX2_9FLAO</name>